<name>A0AAV4TWP5_9ARAC</name>
<reference evidence="1 2" key="1">
    <citation type="submission" date="2021-06" db="EMBL/GenBank/DDBJ databases">
        <title>Caerostris darwini draft genome.</title>
        <authorList>
            <person name="Kono N."/>
            <person name="Arakawa K."/>
        </authorList>
    </citation>
    <scope>NUCLEOTIDE SEQUENCE [LARGE SCALE GENOMIC DNA]</scope>
</reference>
<protein>
    <submittedName>
        <fullName evidence="1">Uncharacterized protein</fullName>
    </submittedName>
</protein>
<organism evidence="1 2">
    <name type="scientific">Caerostris darwini</name>
    <dbReference type="NCBI Taxonomy" id="1538125"/>
    <lineage>
        <taxon>Eukaryota</taxon>
        <taxon>Metazoa</taxon>
        <taxon>Ecdysozoa</taxon>
        <taxon>Arthropoda</taxon>
        <taxon>Chelicerata</taxon>
        <taxon>Arachnida</taxon>
        <taxon>Araneae</taxon>
        <taxon>Araneomorphae</taxon>
        <taxon>Entelegynae</taxon>
        <taxon>Araneoidea</taxon>
        <taxon>Araneidae</taxon>
        <taxon>Caerostris</taxon>
    </lineage>
</organism>
<accession>A0AAV4TWP5</accession>
<evidence type="ECO:0000313" key="2">
    <source>
        <dbReference type="Proteomes" id="UP001054837"/>
    </source>
</evidence>
<dbReference type="AlphaFoldDB" id="A0AAV4TWP5"/>
<dbReference type="Proteomes" id="UP001054837">
    <property type="component" value="Unassembled WGS sequence"/>
</dbReference>
<comment type="caution">
    <text evidence="1">The sequence shown here is derived from an EMBL/GenBank/DDBJ whole genome shotgun (WGS) entry which is preliminary data.</text>
</comment>
<proteinExistence type="predicted"/>
<sequence length="177" mass="20810">MCYRLGATDMFLIQNCARLSRNCGVDKKDYESAFLQEWCRLEDYLFDEAGLLFFGLFVLENVVFEKFLEEQIPVPIAVLAEREIERKLATRFSPELNSKQIKFESKRRKTFDKNVLPKNSSREAFPESESSNINKVPKNSISPFLSNKKRSGERVVVPPPTVFFHHLLFRRNREMFF</sequence>
<keyword evidence="2" id="KW-1185">Reference proteome</keyword>
<dbReference type="EMBL" id="BPLQ01010147">
    <property type="protein sequence ID" value="GIY48663.1"/>
    <property type="molecule type" value="Genomic_DNA"/>
</dbReference>
<gene>
    <name evidence="1" type="ORF">CDAR_263951</name>
</gene>
<evidence type="ECO:0000313" key="1">
    <source>
        <dbReference type="EMBL" id="GIY48663.1"/>
    </source>
</evidence>